<dbReference type="AlphaFoldDB" id="A0A6J4R9F6"/>
<sequence length="132" mass="14110">MPPQPLAGVLASPGDAPLDAALTERLAAAGEVVGFVGVQLLGALDRLDPIEQLLEDLLSRVCWRRSGLPRVARPACERRANDACSTGSHWFCPATARGERGPCAELLADDAILSVRIYVRPLVAFTLPKQNL</sequence>
<reference evidence="1" key="1">
    <citation type="submission" date="2020-02" db="EMBL/GenBank/DDBJ databases">
        <authorList>
            <person name="Meier V. D."/>
        </authorList>
    </citation>
    <scope>NUCLEOTIDE SEQUENCE</scope>
    <source>
        <strain evidence="1">AVDCRST_MAG25</strain>
    </source>
</reference>
<gene>
    <name evidence="1" type="ORF">AVDCRST_MAG25-1103</name>
</gene>
<organism evidence="1">
    <name type="scientific">uncultured Rubrobacteraceae bacterium</name>
    <dbReference type="NCBI Taxonomy" id="349277"/>
    <lineage>
        <taxon>Bacteria</taxon>
        <taxon>Bacillati</taxon>
        <taxon>Actinomycetota</taxon>
        <taxon>Rubrobacteria</taxon>
        <taxon>Rubrobacterales</taxon>
        <taxon>Rubrobacteraceae</taxon>
        <taxon>environmental samples</taxon>
    </lineage>
</organism>
<name>A0A6J4R9F6_9ACTN</name>
<evidence type="ECO:0000313" key="1">
    <source>
        <dbReference type="EMBL" id="CAA9462737.1"/>
    </source>
</evidence>
<proteinExistence type="predicted"/>
<dbReference type="EMBL" id="CADCVI010000067">
    <property type="protein sequence ID" value="CAA9462737.1"/>
    <property type="molecule type" value="Genomic_DNA"/>
</dbReference>
<accession>A0A6J4R9F6</accession>
<protein>
    <submittedName>
        <fullName evidence="1">Uncharacterized protein</fullName>
    </submittedName>
</protein>